<feature type="transmembrane region" description="Helical" evidence="7">
    <location>
        <begin position="20"/>
        <end position="42"/>
    </location>
</feature>
<feature type="domain" description="ABC3 transporter permease C-terminal" evidence="8">
    <location>
        <begin position="270"/>
        <end position="402"/>
    </location>
</feature>
<evidence type="ECO:0000256" key="4">
    <source>
        <dbReference type="ARBA" id="ARBA00022692"/>
    </source>
</evidence>
<evidence type="ECO:0000256" key="5">
    <source>
        <dbReference type="ARBA" id="ARBA00022989"/>
    </source>
</evidence>
<dbReference type="STRING" id="760011.Spico_0540"/>
<reference evidence="9 10" key="2">
    <citation type="journal article" date="2012" name="Stand. Genomic Sci.">
        <title>Complete genome sequence of the termite hindgut bacterium Spirochaeta coccoides type strain (SPN1(T)), reclassification in the genus Sphaerochaeta as Sphaerochaeta coccoides comb. nov. and emendations of the family Spirochaetaceae and the genus Sphaerochaeta.</title>
        <authorList>
            <person name="Abt B."/>
            <person name="Han C."/>
            <person name="Scheuner C."/>
            <person name="Lu M."/>
            <person name="Lapidus A."/>
            <person name="Nolan M."/>
            <person name="Lucas S."/>
            <person name="Hammon N."/>
            <person name="Deshpande S."/>
            <person name="Cheng J.F."/>
            <person name="Tapia R."/>
            <person name="Goodwin L.A."/>
            <person name="Pitluck S."/>
            <person name="Liolios K."/>
            <person name="Pagani I."/>
            <person name="Ivanova N."/>
            <person name="Mavromatis K."/>
            <person name="Mikhailova N."/>
            <person name="Huntemann M."/>
            <person name="Pati A."/>
            <person name="Chen A."/>
            <person name="Palaniappan K."/>
            <person name="Land M."/>
            <person name="Hauser L."/>
            <person name="Brambilla E.M."/>
            <person name="Rohde M."/>
            <person name="Spring S."/>
            <person name="Gronow S."/>
            <person name="Goker M."/>
            <person name="Woyke T."/>
            <person name="Bristow J."/>
            <person name="Eisen J.A."/>
            <person name="Markowitz V."/>
            <person name="Hugenholtz P."/>
            <person name="Kyrpides N.C."/>
            <person name="Klenk H.P."/>
            <person name="Detter J.C."/>
        </authorList>
    </citation>
    <scope>NUCLEOTIDE SEQUENCE [LARGE SCALE GENOMIC DNA]</scope>
    <source>
        <strain evidence="10">ATCC BAA-1237 / DSM 17374 / SPN1</strain>
    </source>
</reference>
<sequence length="412" mass="45032">MPVGRITWRYAFSRQNRHRVTAVLLAFGICCAMTALVLVLAFMDQLQMMRFDDIKILDSYSLHVVPDDTSRDGAMNALSMLSEIEGVTKGILFSEIPAIAYTGDGGGRLMRIRALDEMGFAYTQNGKSMEIYAGAQPAADASIPEILVSWEQLQNVAMGGTQVMRVTVLARGRTSAAVPRDFTVRPSGIFSSALPEFNSSVMFMSLESLLALVPSSSVRIGLVVDETKVTSQAMASSIRALHPSWQVMTWQEQYASLYGAMMLEKGMMTIMIGFLMLVMAFMLLHASRRLLRDKQRELAMLEVIGFGRSSLLTISVLQSLCVAACGLIGGFLLSHVLALTFPSLLSGIATLSRGLTGYAPAILTLPLILKVDVVFYAFFSCAVLGVISLFSFLAARKLISRNIMESILHDTF</sequence>
<evidence type="ECO:0000256" key="6">
    <source>
        <dbReference type="ARBA" id="ARBA00023136"/>
    </source>
</evidence>
<gene>
    <name evidence="9" type="ordered locus">Spico_0540</name>
</gene>
<protein>
    <recommendedName>
        <fullName evidence="8">ABC3 transporter permease C-terminal domain-containing protein</fullName>
    </recommendedName>
</protein>
<organism evidence="9 10">
    <name type="scientific">Parasphaerochaeta coccoides (strain ATCC BAA-1237 / DSM 17374 / SPN1)</name>
    <name type="common">Sphaerochaeta coccoides</name>
    <dbReference type="NCBI Taxonomy" id="760011"/>
    <lineage>
        <taxon>Bacteria</taxon>
        <taxon>Pseudomonadati</taxon>
        <taxon>Spirochaetota</taxon>
        <taxon>Spirochaetia</taxon>
        <taxon>Spirochaetales</taxon>
        <taxon>Sphaerochaetaceae</taxon>
        <taxon>Parasphaerochaeta</taxon>
    </lineage>
</organism>
<name>F4GJC8_PARC1</name>
<keyword evidence="3" id="KW-1003">Cell membrane</keyword>
<dbReference type="PANTHER" id="PTHR30489">
    <property type="entry name" value="LIPOPROTEIN-RELEASING SYSTEM TRANSMEMBRANE PROTEIN LOLE"/>
    <property type="match status" value="1"/>
</dbReference>
<dbReference type="KEGG" id="scc:Spico_0540"/>
<keyword evidence="4 7" id="KW-0812">Transmembrane</keyword>
<dbReference type="OrthoDB" id="356343at2"/>
<dbReference type="InterPro" id="IPR051447">
    <property type="entry name" value="Lipoprotein-release_system"/>
</dbReference>
<evidence type="ECO:0000259" key="8">
    <source>
        <dbReference type="Pfam" id="PF02687"/>
    </source>
</evidence>
<feature type="transmembrane region" description="Helical" evidence="7">
    <location>
        <begin position="270"/>
        <end position="291"/>
    </location>
</feature>
<keyword evidence="5 7" id="KW-1133">Transmembrane helix</keyword>
<feature type="transmembrane region" description="Helical" evidence="7">
    <location>
        <begin position="311"/>
        <end position="333"/>
    </location>
</feature>
<dbReference type="eggNOG" id="COG4591">
    <property type="taxonomic scope" value="Bacteria"/>
</dbReference>
<evidence type="ECO:0000256" key="1">
    <source>
        <dbReference type="ARBA" id="ARBA00004651"/>
    </source>
</evidence>
<dbReference type="PANTHER" id="PTHR30489:SF0">
    <property type="entry name" value="LIPOPROTEIN-RELEASING SYSTEM TRANSMEMBRANE PROTEIN LOLE"/>
    <property type="match status" value="1"/>
</dbReference>
<dbReference type="GO" id="GO:0098797">
    <property type="term" value="C:plasma membrane protein complex"/>
    <property type="evidence" value="ECO:0007669"/>
    <property type="project" value="TreeGrafter"/>
</dbReference>
<keyword evidence="10" id="KW-1185">Reference proteome</keyword>
<feature type="transmembrane region" description="Helical" evidence="7">
    <location>
        <begin position="375"/>
        <end position="395"/>
    </location>
</feature>
<accession>F4GJC8</accession>
<dbReference type="GO" id="GO:0044874">
    <property type="term" value="P:lipoprotein localization to outer membrane"/>
    <property type="evidence" value="ECO:0007669"/>
    <property type="project" value="TreeGrafter"/>
</dbReference>
<comment type="subcellular location">
    <subcellularLocation>
        <location evidence="1">Cell membrane</location>
        <topology evidence="1">Multi-pass membrane protein</topology>
    </subcellularLocation>
</comment>
<keyword evidence="6 7" id="KW-0472">Membrane</keyword>
<evidence type="ECO:0000256" key="3">
    <source>
        <dbReference type="ARBA" id="ARBA00022475"/>
    </source>
</evidence>
<evidence type="ECO:0000256" key="2">
    <source>
        <dbReference type="ARBA" id="ARBA00005236"/>
    </source>
</evidence>
<comment type="similarity">
    <text evidence="2">Belongs to the ABC-4 integral membrane protein family. LolC/E subfamily.</text>
</comment>
<evidence type="ECO:0000313" key="10">
    <source>
        <dbReference type="Proteomes" id="UP000007939"/>
    </source>
</evidence>
<reference evidence="10" key="1">
    <citation type="submission" date="2011-04" db="EMBL/GenBank/DDBJ databases">
        <title>The complete genome of Spirochaeta coccoides DSM 17374.</title>
        <authorList>
            <person name="Lucas S."/>
            <person name="Copeland A."/>
            <person name="Lapidus A."/>
            <person name="Bruce D."/>
            <person name="Goodwin L."/>
            <person name="Pitluck S."/>
            <person name="Peters L."/>
            <person name="Kyrpides N."/>
            <person name="Mavromatis K."/>
            <person name="Pagani I."/>
            <person name="Ivanova N."/>
            <person name="Ovchinnikova G."/>
            <person name="Lu M."/>
            <person name="Detter J.C."/>
            <person name="Tapia R."/>
            <person name="Han C."/>
            <person name="Land M."/>
            <person name="Hauser L."/>
            <person name="Markowitz V."/>
            <person name="Cheng J.-F."/>
            <person name="Hugenholtz P."/>
            <person name="Woyke T."/>
            <person name="Wu D."/>
            <person name="Spring S."/>
            <person name="Schroeder M."/>
            <person name="Brambilla E."/>
            <person name="Klenk H.-P."/>
            <person name="Eisen J.A."/>
        </authorList>
    </citation>
    <scope>NUCLEOTIDE SEQUENCE [LARGE SCALE GENOMIC DNA]</scope>
    <source>
        <strain evidence="10">ATCC BAA-1237 / DSM 17374 / SPN1</strain>
    </source>
</reference>
<evidence type="ECO:0000313" key="9">
    <source>
        <dbReference type="EMBL" id="AEC01768.1"/>
    </source>
</evidence>
<dbReference type="InterPro" id="IPR003838">
    <property type="entry name" value="ABC3_permease_C"/>
</dbReference>
<dbReference type="RefSeq" id="WP_013739164.1">
    <property type="nucleotide sequence ID" value="NC_015436.1"/>
</dbReference>
<proteinExistence type="inferred from homology"/>
<evidence type="ECO:0000256" key="7">
    <source>
        <dbReference type="SAM" id="Phobius"/>
    </source>
</evidence>
<dbReference type="HOGENOM" id="CLU_831294_0_0_12"/>
<dbReference type="Proteomes" id="UP000007939">
    <property type="component" value="Chromosome"/>
</dbReference>
<dbReference type="Pfam" id="PF02687">
    <property type="entry name" value="FtsX"/>
    <property type="match status" value="1"/>
</dbReference>
<dbReference type="AlphaFoldDB" id="F4GJC8"/>
<dbReference type="EMBL" id="CP002659">
    <property type="protein sequence ID" value="AEC01768.1"/>
    <property type="molecule type" value="Genomic_DNA"/>
</dbReference>